<dbReference type="Pfam" id="PF13581">
    <property type="entry name" value="HATPase_c_2"/>
    <property type="match status" value="1"/>
</dbReference>
<gene>
    <name evidence="3" type="ORF">SAMN05192584_10939</name>
</gene>
<dbReference type="GO" id="GO:0004674">
    <property type="term" value="F:protein serine/threonine kinase activity"/>
    <property type="evidence" value="ECO:0007669"/>
    <property type="project" value="UniProtKB-KW"/>
</dbReference>
<dbReference type="SUPFAM" id="SSF55874">
    <property type="entry name" value="ATPase domain of HSP90 chaperone/DNA topoisomerase II/histidine kinase"/>
    <property type="match status" value="1"/>
</dbReference>
<dbReference type="PANTHER" id="PTHR35526">
    <property type="entry name" value="ANTI-SIGMA-F FACTOR RSBW-RELATED"/>
    <property type="match status" value="1"/>
</dbReference>
<dbReference type="InterPro" id="IPR036890">
    <property type="entry name" value="HATPase_C_sf"/>
</dbReference>
<keyword evidence="3" id="KW-0808">Transferase</keyword>
<evidence type="ECO:0000313" key="4">
    <source>
        <dbReference type="Proteomes" id="UP000198928"/>
    </source>
</evidence>
<keyword evidence="4" id="KW-1185">Reference proteome</keyword>
<proteinExistence type="predicted"/>
<organism evidence="3 4">
    <name type="scientific">Streptomyces pini</name>
    <dbReference type="NCBI Taxonomy" id="1520580"/>
    <lineage>
        <taxon>Bacteria</taxon>
        <taxon>Bacillati</taxon>
        <taxon>Actinomycetota</taxon>
        <taxon>Actinomycetes</taxon>
        <taxon>Kitasatosporales</taxon>
        <taxon>Streptomycetaceae</taxon>
        <taxon>Streptomyces</taxon>
    </lineage>
</organism>
<evidence type="ECO:0000256" key="1">
    <source>
        <dbReference type="ARBA" id="ARBA00022527"/>
    </source>
</evidence>
<name>A0A1I4CKA3_9ACTN</name>
<reference evidence="4" key="1">
    <citation type="submission" date="2016-10" db="EMBL/GenBank/DDBJ databases">
        <authorList>
            <person name="Varghese N."/>
            <person name="Submissions S."/>
        </authorList>
    </citation>
    <scope>NUCLEOTIDE SEQUENCE [LARGE SCALE GENOMIC DNA]</scope>
    <source>
        <strain evidence="4">PL19</strain>
    </source>
</reference>
<keyword evidence="3" id="KW-0418">Kinase</keyword>
<dbReference type="PANTHER" id="PTHR35526:SF3">
    <property type="entry name" value="ANTI-SIGMA-F FACTOR RSBW"/>
    <property type="match status" value="1"/>
</dbReference>
<evidence type="ECO:0000313" key="3">
    <source>
        <dbReference type="EMBL" id="SFK81694.1"/>
    </source>
</evidence>
<feature type="domain" description="Histidine kinase/HSP90-like ATPase" evidence="2">
    <location>
        <begin position="31"/>
        <end position="149"/>
    </location>
</feature>
<dbReference type="InterPro" id="IPR050267">
    <property type="entry name" value="Anti-sigma-factor_SerPK"/>
</dbReference>
<dbReference type="InterPro" id="IPR003594">
    <property type="entry name" value="HATPase_dom"/>
</dbReference>
<dbReference type="Gene3D" id="3.30.565.10">
    <property type="entry name" value="Histidine kinase-like ATPase, C-terminal domain"/>
    <property type="match status" value="1"/>
</dbReference>
<dbReference type="AlphaFoldDB" id="A0A1I4CKA3"/>
<dbReference type="EMBL" id="FOSG01000009">
    <property type="protein sequence ID" value="SFK81694.1"/>
    <property type="molecule type" value="Genomic_DNA"/>
</dbReference>
<keyword evidence="1" id="KW-0723">Serine/threonine-protein kinase</keyword>
<evidence type="ECO:0000259" key="2">
    <source>
        <dbReference type="Pfam" id="PF13581"/>
    </source>
</evidence>
<dbReference type="CDD" id="cd16936">
    <property type="entry name" value="HATPase_RsbW-like"/>
    <property type="match status" value="1"/>
</dbReference>
<sequence>MAYFSDVRPLERAGGSVERPLRDVFRLPAIGASVAEARRRVLARLTEWDIGAVVRDDAQLVVSELFTNAVRHTDSERVDCELRVTGVRLRLAVTDQGSGPARHAGGAAGLCPEGGGAEGENGRGLLLVSALAEAWGVRPGAGGRGHTVWAELGFGTSAP</sequence>
<accession>A0A1I4CKA3</accession>
<dbReference type="Proteomes" id="UP000198928">
    <property type="component" value="Unassembled WGS sequence"/>
</dbReference>
<protein>
    <submittedName>
        <fullName evidence="3">Anti-sigma regulatory factor (Ser/Thr protein kinase)</fullName>
    </submittedName>
</protein>